<dbReference type="EMBL" id="JABANN010000041">
    <property type="protein sequence ID" value="KAF4673821.1"/>
    <property type="molecule type" value="Genomic_DNA"/>
</dbReference>
<keyword evidence="2" id="KW-0378">Hydrolase</keyword>
<feature type="domain" description="3'-5' exonuclease" evidence="5">
    <location>
        <begin position="96"/>
        <end position="254"/>
    </location>
</feature>
<dbReference type="PANTHER" id="PTHR13620">
    <property type="entry name" value="3-5 EXONUCLEASE"/>
    <property type="match status" value="1"/>
</dbReference>
<dbReference type="EMBL" id="JABAHT010000037">
    <property type="protein sequence ID" value="KAF4668384.1"/>
    <property type="molecule type" value="Genomic_DNA"/>
</dbReference>
<name>A0A7J6MA18_PEROL</name>
<dbReference type="PANTHER" id="PTHR13620:SF104">
    <property type="entry name" value="EXONUCLEASE 3'-5' DOMAIN-CONTAINING PROTEIN 2"/>
    <property type="match status" value="1"/>
</dbReference>
<feature type="compositionally biased region" description="Basic and acidic residues" evidence="4">
    <location>
        <begin position="1258"/>
        <end position="1268"/>
    </location>
</feature>
<dbReference type="InterPro" id="IPR002562">
    <property type="entry name" value="3'-5'_exonuclease_dom"/>
</dbReference>
<dbReference type="Proteomes" id="UP000572268">
    <property type="component" value="Unassembled WGS sequence"/>
</dbReference>
<evidence type="ECO:0000256" key="2">
    <source>
        <dbReference type="ARBA" id="ARBA00022801"/>
    </source>
</evidence>
<dbReference type="GO" id="GO:0005634">
    <property type="term" value="C:nucleus"/>
    <property type="evidence" value="ECO:0007669"/>
    <property type="project" value="TreeGrafter"/>
</dbReference>
<feature type="compositionally biased region" description="Low complexity" evidence="4">
    <location>
        <begin position="1241"/>
        <end position="1255"/>
    </location>
</feature>
<dbReference type="GO" id="GO:0006139">
    <property type="term" value="P:nucleobase-containing compound metabolic process"/>
    <property type="evidence" value="ECO:0007669"/>
    <property type="project" value="InterPro"/>
</dbReference>
<dbReference type="Gene3D" id="3.30.420.10">
    <property type="entry name" value="Ribonuclease H-like superfamily/Ribonuclease H"/>
    <property type="match status" value="1"/>
</dbReference>
<evidence type="ECO:0000313" key="9">
    <source>
        <dbReference type="Proteomes" id="UP000572268"/>
    </source>
</evidence>
<evidence type="ECO:0000313" key="8">
    <source>
        <dbReference type="Proteomes" id="UP000570595"/>
    </source>
</evidence>
<dbReference type="CDD" id="cd06141">
    <property type="entry name" value="WRN_exo"/>
    <property type="match status" value="1"/>
</dbReference>
<dbReference type="Pfam" id="PF01612">
    <property type="entry name" value="DNA_pol_A_exo1"/>
    <property type="match status" value="1"/>
</dbReference>
<dbReference type="SUPFAM" id="SSF53098">
    <property type="entry name" value="Ribonuclease H-like"/>
    <property type="match status" value="1"/>
</dbReference>
<evidence type="ECO:0000313" key="6">
    <source>
        <dbReference type="EMBL" id="KAF4668384.1"/>
    </source>
</evidence>
<dbReference type="AlphaFoldDB" id="A0A7J6MA18"/>
<feature type="region of interest" description="Disordered" evidence="4">
    <location>
        <begin position="1135"/>
        <end position="1268"/>
    </location>
</feature>
<dbReference type="Proteomes" id="UP000570595">
    <property type="component" value="Unassembled WGS sequence"/>
</dbReference>
<organism evidence="6 8">
    <name type="scientific">Perkinsus olseni</name>
    <name type="common">Perkinsus atlanticus</name>
    <dbReference type="NCBI Taxonomy" id="32597"/>
    <lineage>
        <taxon>Eukaryota</taxon>
        <taxon>Sar</taxon>
        <taxon>Alveolata</taxon>
        <taxon>Perkinsozoa</taxon>
        <taxon>Perkinsea</taxon>
        <taxon>Perkinsida</taxon>
        <taxon>Perkinsidae</taxon>
        <taxon>Perkinsus</taxon>
    </lineage>
</organism>
<evidence type="ECO:0000256" key="3">
    <source>
        <dbReference type="SAM" id="Coils"/>
    </source>
</evidence>
<sequence>MGVGWPIRPPTPLFVVIVQRCVGECPRKVDESSSVPPSCCRHALTVMSAAATAPPPTHASFRCGGPFVSATLHSFGGEIIVKDALPTGKWNDDDALRERFQKAGAVGIDFEWKPDKSPATNHPISLVQLATEDLALLIRTNTCHVLPQWVRDLLSDPKKAKVTIGFDVSDHAKLQFTFDLECNNVIDLYEISKKNRNVPRGGLKRIAHHFGYFLRKDKKISMSDWSATEPLSDIQIHYAADDAFFPLLLVAQLGGLLDSGVSMENLKENVKAVDNKDRYDAMVKKRAAVVDTLKTDRSQQSIDGWVAATRVEPGIDRDFLLCNRDVFEWRRKEKVLQIRLRAGGLGLDESSSESEEEDTEGDFGVLKKRLAQKLVAEWVPENVLTGSSSKRERFRQEALSHPDDIEACFDGEFSRYMFRLRHHPLAADRNVVVGRVAKFLGMTTEEVEGRIEEDVKLQACMERLETAMVNTASERSVVMGLVARFTVLADGECKDKEYKRLLTQWIKALCDERKDAPSLREEMKKRLAVVRGEARTEEASEEENEPREKRQRQVRQGTQQIASATSKFMEDISAAGSSNRVMGESGRPGLLAMGRINMLGQLGHVDSTQLSYSAELGSLPAGSTTGLRTCQEVSYMLESYIDELGAGGNAARKLPGLVESLNRWNEEIALGNDAKQRFIDTPEGMSPTQLQSIPPNQITALTFRQVFLRSECLEKLVGLCARDESLRVLLRDLASVANAPTEEDEDITIEKMFRFMMYRLLGQCLRGQPTVWQQLIESVMQTREDVPVDRELIAWLEKMITALKLDWKDDHYHDRVLNTMRRLKADMQKEGESPVSSGSSQLPSATIATLTCQLNRIVSSAKERRIKSLAQREATMKEVVKACEAKMVDIDKNVDSQATEIAELEEQVKSMHTEVHEQLEALKPNETEIEEQMKTLEEEKEKLEKRLMEINEELETLAARKSSIEQAEGQLMRSDKDTSEHFEARIAEQQLHQRQEADLKGYIATFKSVVLVGNDELTSVSANQVAEMDAKMVKTREKAETGATEFLLKEAAYLAVLKAEMESPDSPGEHVLQLLKQADKAWMTVDRFGRQYGEFIEAKPDAVAALRRVSDLYAGCKDAAEPHKLEAMERIHRGMSEDVTGAPVMSIATPRSSEGGSSPQVQPPPPENTTEDADSAAKVEVAGVEPASNTAATPSPAERPSDDRTEAPPPPPAQEKKAVAPPPPPPRKDDTENREAPEQPPESAAAAAADATAPAGSQDDKLFDDLLK</sequence>
<feature type="compositionally biased region" description="Basic and acidic residues" evidence="4">
    <location>
        <begin position="1226"/>
        <end position="1237"/>
    </location>
</feature>
<proteinExistence type="predicted"/>
<feature type="region of interest" description="Disordered" evidence="4">
    <location>
        <begin position="529"/>
        <end position="561"/>
    </location>
</feature>
<evidence type="ECO:0000313" key="7">
    <source>
        <dbReference type="EMBL" id="KAF4673821.1"/>
    </source>
</evidence>
<protein>
    <recommendedName>
        <fullName evidence="5">3'-5' exonuclease domain-containing protein</fullName>
    </recommendedName>
</protein>
<feature type="compositionally biased region" description="Low complexity" evidence="4">
    <location>
        <begin position="1186"/>
        <end position="1196"/>
    </location>
</feature>
<dbReference type="InterPro" id="IPR051132">
    <property type="entry name" value="3-5_Exonuclease_domain"/>
</dbReference>
<evidence type="ECO:0000256" key="4">
    <source>
        <dbReference type="SAM" id="MobiDB-lite"/>
    </source>
</evidence>
<comment type="caution">
    <text evidence="6">The sequence shown here is derived from an EMBL/GenBank/DDBJ whole genome shotgun (WGS) entry which is preliminary data.</text>
</comment>
<keyword evidence="1" id="KW-0540">Nuclease</keyword>
<dbReference type="GO" id="GO:0003676">
    <property type="term" value="F:nucleic acid binding"/>
    <property type="evidence" value="ECO:0007669"/>
    <property type="project" value="InterPro"/>
</dbReference>
<gene>
    <name evidence="7" type="ORF">FOL46_006374</name>
    <name evidence="6" type="ORF">FOZ61_006451</name>
</gene>
<reference evidence="8 9" key="1">
    <citation type="submission" date="2020-04" db="EMBL/GenBank/DDBJ databases">
        <title>Perkinsus olseni comparative genomics.</title>
        <authorList>
            <person name="Bogema D.R."/>
        </authorList>
    </citation>
    <scope>NUCLEOTIDE SEQUENCE [LARGE SCALE GENOMIC DNA]</scope>
    <source>
        <strain evidence="6">ATCC PRA-179</strain>
        <strain evidence="7">ATCC PRA-31</strain>
    </source>
</reference>
<keyword evidence="3" id="KW-0175">Coiled coil</keyword>
<dbReference type="InterPro" id="IPR012337">
    <property type="entry name" value="RNaseH-like_sf"/>
</dbReference>
<evidence type="ECO:0000259" key="5">
    <source>
        <dbReference type="Pfam" id="PF01612"/>
    </source>
</evidence>
<accession>A0A7J6MA18</accession>
<dbReference type="GO" id="GO:0005737">
    <property type="term" value="C:cytoplasm"/>
    <property type="evidence" value="ECO:0007669"/>
    <property type="project" value="TreeGrafter"/>
</dbReference>
<dbReference type="InterPro" id="IPR036397">
    <property type="entry name" value="RNaseH_sf"/>
</dbReference>
<evidence type="ECO:0000256" key="1">
    <source>
        <dbReference type="ARBA" id="ARBA00022722"/>
    </source>
</evidence>
<feature type="coiled-coil region" evidence="3">
    <location>
        <begin position="887"/>
        <end position="967"/>
    </location>
</feature>
<dbReference type="GO" id="GO:0008408">
    <property type="term" value="F:3'-5' exonuclease activity"/>
    <property type="evidence" value="ECO:0007669"/>
    <property type="project" value="InterPro"/>
</dbReference>
<dbReference type="OrthoDB" id="440649at2759"/>